<accession>A0ABV3TZ46</accession>
<feature type="region of interest" description="Disordered" evidence="1">
    <location>
        <begin position="228"/>
        <end position="260"/>
    </location>
</feature>
<feature type="compositionally biased region" description="Basic and acidic residues" evidence="1">
    <location>
        <begin position="610"/>
        <end position="623"/>
    </location>
</feature>
<protein>
    <submittedName>
        <fullName evidence="2">DUF1631 domain-containing protein</fullName>
    </submittedName>
</protein>
<keyword evidence="3" id="KW-1185">Reference proteome</keyword>
<organism evidence="2 3">
    <name type="scientific">Zhongshania arctica</name>
    <dbReference type="NCBI Taxonomy" id="3238302"/>
    <lineage>
        <taxon>Bacteria</taxon>
        <taxon>Pseudomonadati</taxon>
        <taxon>Pseudomonadota</taxon>
        <taxon>Gammaproteobacteria</taxon>
        <taxon>Cellvibrionales</taxon>
        <taxon>Spongiibacteraceae</taxon>
        <taxon>Zhongshania</taxon>
    </lineage>
</organism>
<gene>
    <name evidence="2" type="ORF">AB4875_15210</name>
</gene>
<comment type="caution">
    <text evidence="2">The sequence shown here is derived from an EMBL/GenBank/DDBJ whole genome shotgun (WGS) entry which is preliminary data.</text>
</comment>
<feature type="region of interest" description="Disordered" evidence="1">
    <location>
        <begin position="605"/>
        <end position="637"/>
    </location>
</feature>
<evidence type="ECO:0000256" key="1">
    <source>
        <dbReference type="SAM" id="MobiDB-lite"/>
    </source>
</evidence>
<proteinExistence type="predicted"/>
<dbReference type="Proteomes" id="UP001557484">
    <property type="component" value="Unassembled WGS sequence"/>
</dbReference>
<evidence type="ECO:0000313" key="3">
    <source>
        <dbReference type="Proteomes" id="UP001557484"/>
    </source>
</evidence>
<evidence type="ECO:0000313" key="2">
    <source>
        <dbReference type="EMBL" id="MEX1666842.1"/>
    </source>
</evidence>
<feature type="compositionally biased region" description="Low complexity" evidence="1">
    <location>
        <begin position="246"/>
        <end position="260"/>
    </location>
</feature>
<reference evidence="2 3" key="1">
    <citation type="journal article" date="2011" name="Int. J. Syst. Evol. Microbiol.">
        <title>Zhongshania antarctica gen. nov., sp. nov. and Zhongshania guokunii sp. nov., gammaproteobacteria respectively isolated from coastal attached (fast) ice and surface seawater of the Antarctic.</title>
        <authorList>
            <person name="Li H.J."/>
            <person name="Zhang X.Y."/>
            <person name="Chen C.X."/>
            <person name="Zhang Y.J."/>
            <person name="Gao Z.M."/>
            <person name="Yu Y."/>
            <person name="Chen X.L."/>
            <person name="Chen B."/>
            <person name="Zhang Y.Z."/>
        </authorList>
    </citation>
    <scope>NUCLEOTIDE SEQUENCE [LARGE SCALE GENOMIC DNA]</scope>
    <source>
        <strain evidence="2 3">R06B22</strain>
    </source>
</reference>
<dbReference type="Pfam" id="PF07793">
    <property type="entry name" value="DUF1631"/>
    <property type="match status" value="1"/>
</dbReference>
<dbReference type="InterPro" id="IPR012434">
    <property type="entry name" value="DUF1631"/>
</dbReference>
<sequence length="783" mass="86168">MTDPTSKVVKLNARRESTVAAVPLPDALAAIRDKACGFLQGRMTVFLDEVDDRLFELADEASNAREQHLYFDAMREIRVNRESIEKGFSEAFITAFVAMVSNNHVASSLERGQAKLKLLESEALEELIALEGMANKAERRFLHEVWILCTAWQQVVSGPLLAAKELPMGPAKIASALGVACQSLDIDIKAKLIVFKIFDAKVIAGFGELYQLLVPVLAAQGLPLETLEKKSASSAPKSEDDNTELSAEQESQSASPQSSQSAELVTHLFDAIDTLLGKGGETGGSKTSMSKPSFMVALQEMQHEQFDQFNVKNSSGGSAQTDFDVMAQKLVGRLQQVNLVANTDVSALSRQRDQDTINFVGALFQFILDGDALAESLKGLIARLQIPVLKMAMLDKGLFSHDEHPARKLLSALVSAGIGWSPVAAAERDPLYKKTEEVVMCILRDFGVDTQVFADACDNFLSFNEKAQRRAELVARRTVDAEDGKAAAENARMHIAAILERKLGGVDCPPVVTKILQLGWSKVLFLSYIQHGKDSERFNDDAGLIERLLWSVMPSDDVGHRNELISTLPVLVETLRLGFTRVSLNSFETDRWFEQLERLHLAKLSRKSTPSRDSRKASPRDAGLEGQGTAAPESDTSFDEADLANLDASLAETLDDDDAWPASKAHSVPLAPQLDVEKAKENHQQTTDELANRIQTLRVGNWVDFRQDDGRILRCRLAAVINGIGKYIFVNRSGIKVAELNRSELEAALIDQSIALIDDDRLFDRALESVISNLRDMKDKPLK</sequence>
<dbReference type="EMBL" id="JBFRYB010000001">
    <property type="protein sequence ID" value="MEX1666842.1"/>
    <property type="molecule type" value="Genomic_DNA"/>
</dbReference>
<name>A0ABV3TZ46_9GAMM</name>
<dbReference type="RefSeq" id="WP_368376908.1">
    <property type="nucleotide sequence ID" value="NZ_JBFRYB010000001.1"/>
</dbReference>